<proteinExistence type="predicted"/>
<dbReference type="RefSeq" id="WP_132804695.1">
    <property type="nucleotide sequence ID" value="NZ_SMAK01000001.1"/>
</dbReference>
<evidence type="ECO:0000259" key="1">
    <source>
        <dbReference type="Pfam" id="PF05161"/>
    </source>
</evidence>
<dbReference type="EMBL" id="SMAK01000001">
    <property type="protein sequence ID" value="TCT13296.1"/>
    <property type="molecule type" value="Genomic_DNA"/>
</dbReference>
<dbReference type="InterPro" id="IPR039760">
    <property type="entry name" value="MOFRL_protein"/>
</dbReference>
<dbReference type="PANTHER" id="PTHR12227:SF0">
    <property type="entry name" value="GLYCERATE KINASE"/>
    <property type="match status" value="1"/>
</dbReference>
<dbReference type="AlphaFoldDB" id="A0A4R3MMS5"/>
<feature type="domain" description="MOFRL" evidence="1">
    <location>
        <begin position="313"/>
        <end position="421"/>
    </location>
</feature>
<dbReference type="InterPro" id="IPR037035">
    <property type="entry name" value="GK-like_C_sf"/>
</dbReference>
<evidence type="ECO:0000259" key="2">
    <source>
        <dbReference type="Pfam" id="PF13660"/>
    </source>
</evidence>
<keyword evidence="3" id="KW-0808">Transferase</keyword>
<feature type="domain" description="MOFRL-associated" evidence="2">
    <location>
        <begin position="10"/>
        <end position="232"/>
    </location>
</feature>
<name>A0A4R3MMS5_9HYPH</name>
<organism evidence="3 4">
    <name type="scientific">Tepidamorphus gemmatus</name>
    <dbReference type="NCBI Taxonomy" id="747076"/>
    <lineage>
        <taxon>Bacteria</taxon>
        <taxon>Pseudomonadati</taxon>
        <taxon>Pseudomonadota</taxon>
        <taxon>Alphaproteobacteria</taxon>
        <taxon>Hyphomicrobiales</taxon>
        <taxon>Tepidamorphaceae</taxon>
        <taxon>Tepidamorphus</taxon>
    </lineage>
</organism>
<dbReference type="GO" id="GO:0008887">
    <property type="term" value="F:glycerate kinase activity"/>
    <property type="evidence" value="ECO:0007669"/>
    <property type="project" value="InterPro"/>
</dbReference>
<dbReference type="Proteomes" id="UP000295678">
    <property type="component" value="Unassembled WGS sequence"/>
</dbReference>
<sequence length="432" mass="44316">MTTPDLRAALRALYDAAVDSAHPDTCLPPHLPPPPKGRIVLLAAGKAAGSMAVAAERHYLDDLGLPANRLVGTAVARYGYGRPTRLIRMREAGHPVPDDAGVAATGEALSLARSAGPDDLVLVLLSGGGSALWIAPTDGVRLAAKQALTRALLRSGARIGEINTVRRHLSRIKGGRLAAAAWPAPVLTLAISDVAHDDPAAIASGPTVADPTSLEEAREVLDRYRIDPDPGVAAALLDPRNETPKPGDPRLSTAEYRLVATPAMAVAAAESAARSLGFETLVLGCDLEDEARELGATHAAHALRLAAEGRRTALISGGEATVTLRGSGRGGPNQEFALSLAIALGGAPGIWGIAGDTDGTDGGGGAASDPAGAMVTPDTLRRAAARGLDPAAYLDNNDSTGFFEALGDLLVPGPTYTNVNDLRAVIVDRREG</sequence>
<dbReference type="SUPFAM" id="SSF82544">
    <property type="entry name" value="GckA/TtuD-like"/>
    <property type="match status" value="1"/>
</dbReference>
<dbReference type="OrthoDB" id="9766552at2"/>
<keyword evidence="3" id="KW-0418">Kinase</keyword>
<dbReference type="Gene3D" id="3.40.50.10180">
    <property type="entry name" value="Glycerate kinase, MOFRL-like N-terminal domain"/>
    <property type="match status" value="1"/>
</dbReference>
<keyword evidence="4" id="KW-1185">Reference proteome</keyword>
<dbReference type="InterPro" id="IPR038614">
    <property type="entry name" value="GK_N_sf"/>
</dbReference>
<evidence type="ECO:0000313" key="3">
    <source>
        <dbReference type="EMBL" id="TCT13296.1"/>
    </source>
</evidence>
<comment type="caution">
    <text evidence="3">The sequence shown here is derived from an EMBL/GenBank/DDBJ whole genome shotgun (WGS) entry which is preliminary data.</text>
</comment>
<dbReference type="InterPro" id="IPR025286">
    <property type="entry name" value="MOFRL_assoc_dom"/>
</dbReference>
<reference evidence="3 4" key="1">
    <citation type="submission" date="2019-03" db="EMBL/GenBank/DDBJ databases">
        <title>Genomic Encyclopedia of Type Strains, Phase IV (KMG-IV): sequencing the most valuable type-strain genomes for metagenomic binning, comparative biology and taxonomic classification.</title>
        <authorList>
            <person name="Goeker M."/>
        </authorList>
    </citation>
    <scope>NUCLEOTIDE SEQUENCE [LARGE SCALE GENOMIC DNA]</scope>
    <source>
        <strain evidence="3 4">DSM 19345</strain>
    </source>
</reference>
<dbReference type="InterPro" id="IPR007835">
    <property type="entry name" value="MOFRL"/>
</dbReference>
<dbReference type="GO" id="GO:0005737">
    <property type="term" value="C:cytoplasm"/>
    <property type="evidence" value="ECO:0007669"/>
    <property type="project" value="TreeGrafter"/>
</dbReference>
<evidence type="ECO:0000313" key="4">
    <source>
        <dbReference type="Proteomes" id="UP000295678"/>
    </source>
</evidence>
<dbReference type="Pfam" id="PF05161">
    <property type="entry name" value="MOFRL"/>
    <property type="match status" value="1"/>
</dbReference>
<dbReference type="PANTHER" id="PTHR12227">
    <property type="entry name" value="GLYCERATE KINASE"/>
    <property type="match status" value="1"/>
</dbReference>
<gene>
    <name evidence="3" type="ORF">EDC22_101159</name>
</gene>
<accession>A0A4R3MMS5</accession>
<dbReference type="Gene3D" id="3.40.1480.10">
    <property type="entry name" value="MOFRL domain"/>
    <property type="match status" value="1"/>
</dbReference>
<protein>
    <submittedName>
        <fullName evidence="3">Glycerate 2-kinase</fullName>
    </submittedName>
</protein>
<dbReference type="Pfam" id="PF13660">
    <property type="entry name" value="DUF4147"/>
    <property type="match status" value="1"/>
</dbReference>